<dbReference type="PANTHER" id="PTHR46696">
    <property type="entry name" value="P450, PUTATIVE (EUROFUNG)-RELATED"/>
    <property type="match status" value="1"/>
</dbReference>
<dbReference type="InterPro" id="IPR002397">
    <property type="entry name" value="Cyt_P450_B"/>
</dbReference>
<keyword evidence="2" id="KW-0479">Metal-binding</keyword>
<dbReference type="GO" id="GO:0016491">
    <property type="term" value="F:oxidoreductase activity"/>
    <property type="evidence" value="ECO:0007669"/>
    <property type="project" value="UniProtKB-KW"/>
</dbReference>
<keyword evidence="2 3" id="KW-0560">Oxidoreductase</keyword>
<organism evidence="3 4">
    <name type="scientific">Nocardiopsis sediminis</name>
    <dbReference type="NCBI Taxonomy" id="1778267"/>
    <lineage>
        <taxon>Bacteria</taxon>
        <taxon>Bacillati</taxon>
        <taxon>Actinomycetota</taxon>
        <taxon>Actinomycetes</taxon>
        <taxon>Streptosporangiales</taxon>
        <taxon>Nocardiopsidaceae</taxon>
        <taxon>Nocardiopsis</taxon>
    </lineage>
</organism>
<dbReference type="PRINTS" id="PR00359">
    <property type="entry name" value="BP450"/>
</dbReference>
<evidence type="ECO:0000256" key="2">
    <source>
        <dbReference type="RuleBase" id="RU000461"/>
    </source>
</evidence>
<dbReference type="Pfam" id="PF00067">
    <property type="entry name" value="p450"/>
    <property type="match status" value="1"/>
</dbReference>
<sequence length="399" mass="43964">MVTAPAPGLPLDRPKDAPLDPPPLYALLRTEQPITRVSIWDGQLTPWLVTRWADARAVLGDRAFSSEDSLSGFPNLRPGMAPSPPGALQAHDAPVHTTMRRALTREFIVKRIDALRPSIQDTADRLIDGMTALDAPADLVEHLALPLPTEVACDLLGVPYEDHAFFQDKANTLVDIAHTADQVAEAERSISAYLLDLLLERRRRPRGDLMSRLARKVDGESITDDDAAELAAFLLLAGHETTANMIALSTITLLRHPDQIPRLFIGPEQTALAVEELLRFVTVIQAGLRRRALEDVTIGGVTIRAGEGVIVPLNVANRDPETFPDPDRLDLARPNARRHVNFGYGVHQCLGQSLARAELQIALPALFRRLPDLRITVPIEELPYKQASIYGVHRLPVAW</sequence>
<comment type="caution">
    <text evidence="3">The sequence shown here is derived from an EMBL/GenBank/DDBJ whole genome shotgun (WGS) entry which is preliminary data.</text>
</comment>
<dbReference type="EC" id="1.14.-.-" evidence="3"/>
<gene>
    <name evidence="3" type="ORF">ACFOVU_10740</name>
</gene>
<keyword evidence="2" id="KW-0503">Monooxygenase</keyword>
<dbReference type="EMBL" id="JBHSBH010000007">
    <property type="protein sequence ID" value="MFC3996395.1"/>
    <property type="molecule type" value="Genomic_DNA"/>
</dbReference>
<dbReference type="InterPro" id="IPR036396">
    <property type="entry name" value="Cyt_P450_sf"/>
</dbReference>
<dbReference type="PRINTS" id="PR00385">
    <property type="entry name" value="P450"/>
</dbReference>
<evidence type="ECO:0000256" key="1">
    <source>
        <dbReference type="ARBA" id="ARBA00010617"/>
    </source>
</evidence>
<dbReference type="Proteomes" id="UP001595847">
    <property type="component" value="Unassembled WGS sequence"/>
</dbReference>
<dbReference type="InterPro" id="IPR001128">
    <property type="entry name" value="Cyt_P450"/>
</dbReference>
<reference evidence="4" key="1">
    <citation type="journal article" date="2019" name="Int. J. Syst. Evol. Microbiol.">
        <title>The Global Catalogue of Microorganisms (GCM) 10K type strain sequencing project: providing services to taxonomists for standard genome sequencing and annotation.</title>
        <authorList>
            <consortium name="The Broad Institute Genomics Platform"/>
            <consortium name="The Broad Institute Genome Sequencing Center for Infectious Disease"/>
            <person name="Wu L."/>
            <person name="Ma J."/>
        </authorList>
    </citation>
    <scope>NUCLEOTIDE SEQUENCE [LARGE SCALE GENOMIC DNA]</scope>
    <source>
        <strain evidence="4">TBRC 1826</strain>
    </source>
</reference>
<keyword evidence="2" id="KW-0349">Heme</keyword>
<dbReference type="InterPro" id="IPR017972">
    <property type="entry name" value="Cyt_P450_CS"/>
</dbReference>
<protein>
    <submittedName>
        <fullName evidence="3">Cytochrome P450</fullName>
        <ecNumber evidence="3">1.14.-.-</ecNumber>
    </submittedName>
</protein>
<name>A0ABV8FK33_9ACTN</name>
<dbReference type="PANTHER" id="PTHR46696:SF1">
    <property type="entry name" value="CYTOCHROME P450 YJIB-RELATED"/>
    <property type="match status" value="1"/>
</dbReference>
<evidence type="ECO:0000313" key="3">
    <source>
        <dbReference type="EMBL" id="MFC3996395.1"/>
    </source>
</evidence>
<evidence type="ECO:0000313" key="4">
    <source>
        <dbReference type="Proteomes" id="UP001595847"/>
    </source>
</evidence>
<keyword evidence="2" id="KW-0408">Iron</keyword>
<dbReference type="RefSeq" id="WP_378532396.1">
    <property type="nucleotide sequence ID" value="NZ_JBHSBH010000007.1"/>
</dbReference>
<comment type="similarity">
    <text evidence="1 2">Belongs to the cytochrome P450 family.</text>
</comment>
<dbReference type="CDD" id="cd11030">
    <property type="entry name" value="CYP105-like"/>
    <property type="match status" value="1"/>
</dbReference>
<keyword evidence="4" id="KW-1185">Reference proteome</keyword>
<dbReference type="PROSITE" id="PS00086">
    <property type="entry name" value="CYTOCHROME_P450"/>
    <property type="match status" value="1"/>
</dbReference>
<proteinExistence type="inferred from homology"/>
<dbReference type="SUPFAM" id="SSF48264">
    <property type="entry name" value="Cytochrome P450"/>
    <property type="match status" value="1"/>
</dbReference>
<dbReference type="Gene3D" id="1.10.630.10">
    <property type="entry name" value="Cytochrome P450"/>
    <property type="match status" value="1"/>
</dbReference>
<accession>A0ABV8FK33</accession>